<dbReference type="InterPro" id="IPR009057">
    <property type="entry name" value="Homeodomain-like_sf"/>
</dbReference>
<feature type="domain" description="HTH tetR-type" evidence="3">
    <location>
        <begin position="9"/>
        <end position="69"/>
    </location>
</feature>
<evidence type="ECO:0000259" key="3">
    <source>
        <dbReference type="PROSITE" id="PS50977"/>
    </source>
</evidence>
<evidence type="ECO:0000313" key="5">
    <source>
        <dbReference type="Proteomes" id="UP000514720"/>
    </source>
</evidence>
<evidence type="ECO:0000256" key="1">
    <source>
        <dbReference type="ARBA" id="ARBA00023125"/>
    </source>
</evidence>
<dbReference type="EMBL" id="CP048914">
    <property type="protein sequence ID" value="QMS84544.1"/>
    <property type="molecule type" value="Genomic_DNA"/>
</dbReference>
<reference evidence="4 5" key="1">
    <citation type="submission" date="2020-02" db="EMBL/GenBank/DDBJ databases">
        <authorList>
            <person name="Zheng R.K."/>
            <person name="Sun C.M."/>
        </authorList>
    </citation>
    <scope>NUCLEOTIDE SEQUENCE [LARGE SCALE GENOMIC DNA]</scope>
    <source>
        <strain evidence="5">zrk13</strain>
    </source>
</reference>
<dbReference type="InterPro" id="IPR050624">
    <property type="entry name" value="HTH-type_Tx_Regulator"/>
</dbReference>
<dbReference type="RefSeq" id="WP_258878159.1">
    <property type="nucleotide sequence ID" value="NZ_CP048914.1"/>
</dbReference>
<dbReference type="InterPro" id="IPR036271">
    <property type="entry name" value="Tet_transcr_reg_TetR-rel_C_sf"/>
</dbReference>
<gene>
    <name evidence="4" type="ORF">G4Z02_01870</name>
</gene>
<dbReference type="PANTHER" id="PTHR43479:SF11">
    <property type="entry name" value="ACREF_ENVCD OPERON REPRESSOR-RELATED"/>
    <property type="match status" value="1"/>
</dbReference>
<dbReference type="Gene3D" id="1.10.357.10">
    <property type="entry name" value="Tetracycline Repressor, domain 2"/>
    <property type="match status" value="1"/>
</dbReference>
<organism evidence="4 5">
    <name type="scientific">Candidatus Xianfuyuplasma coldseepsis</name>
    <dbReference type="NCBI Taxonomy" id="2782163"/>
    <lineage>
        <taxon>Bacteria</taxon>
        <taxon>Bacillati</taxon>
        <taxon>Mycoplasmatota</taxon>
        <taxon>Mollicutes</taxon>
        <taxon>Candidatus Izemoplasmatales</taxon>
        <taxon>Candidatus Izemoplasmataceae</taxon>
        <taxon>Candidatus Xianfuyuplasma</taxon>
    </lineage>
</organism>
<evidence type="ECO:0000313" key="4">
    <source>
        <dbReference type="EMBL" id="QMS84544.1"/>
    </source>
</evidence>
<keyword evidence="1 2" id="KW-0238">DNA-binding</keyword>
<dbReference type="KEGG" id="xcl:G4Z02_01870"/>
<name>A0A7L7KRG9_9MOLU</name>
<dbReference type="PROSITE" id="PS01081">
    <property type="entry name" value="HTH_TETR_1"/>
    <property type="match status" value="1"/>
</dbReference>
<dbReference type="SUPFAM" id="SSF48498">
    <property type="entry name" value="Tetracyclin repressor-like, C-terminal domain"/>
    <property type="match status" value="1"/>
</dbReference>
<dbReference type="AlphaFoldDB" id="A0A7L7KRG9"/>
<dbReference type="PRINTS" id="PR00455">
    <property type="entry name" value="HTHTETR"/>
</dbReference>
<feature type="DNA-binding region" description="H-T-H motif" evidence="2">
    <location>
        <begin position="32"/>
        <end position="51"/>
    </location>
</feature>
<dbReference type="Gene3D" id="1.10.10.60">
    <property type="entry name" value="Homeodomain-like"/>
    <property type="match status" value="1"/>
</dbReference>
<dbReference type="PROSITE" id="PS50977">
    <property type="entry name" value="HTH_TETR_2"/>
    <property type="match status" value="1"/>
</dbReference>
<keyword evidence="5" id="KW-1185">Reference proteome</keyword>
<dbReference type="GO" id="GO:0003677">
    <property type="term" value="F:DNA binding"/>
    <property type="evidence" value="ECO:0007669"/>
    <property type="project" value="UniProtKB-UniRule"/>
</dbReference>
<dbReference type="InterPro" id="IPR001647">
    <property type="entry name" value="HTH_TetR"/>
</dbReference>
<dbReference type="Proteomes" id="UP000514720">
    <property type="component" value="Chromosome"/>
</dbReference>
<dbReference type="InterPro" id="IPR023772">
    <property type="entry name" value="DNA-bd_HTH_TetR-type_CS"/>
</dbReference>
<dbReference type="PANTHER" id="PTHR43479">
    <property type="entry name" value="ACREF/ENVCD OPERON REPRESSOR-RELATED"/>
    <property type="match status" value="1"/>
</dbReference>
<accession>A0A7L7KRG9</accession>
<evidence type="ECO:0000256" key="2">
    <source>
        <dbReference type="PROSITE-ProRule" id="PRU00335"/>
    </source>
</evidence>
<dbReference type="SUPFAM" id="SSF46689">
    <property type="entry name" value="Homeodomain-like"/>
    <property type="match status" value="1"/>
</dbReference>
<proteinExistence type="predicted"/>
<protein>
    <submittedName>
        <fullName evidence="4">TetR/AcrR family transcriptional regulator</fullName>
    </submittedName>
</protein>
<dbReference type="Pfam" id="PF00440">
    <property type="entry name" value="TetR_N"/>
    <property type="match status" value="1"/>
</dbReference>
<sequence length="205" mass="24292">MSEFLQHDDARKNRILEAALAEFAEKGYKKASTNSIVREAKVSKGLLFHYFISKKELYIYLHQYAVDTITKELYEGVNFADRDVLNRLSASTVQKIDSYNKHPLFVQLFENHVFVEDEEIQQRTNAYSQQVAKDSYDKLFSNIDYFLFNDKININHALEVVKWTIDRISKDWVVKHNFTFKPENYDSLVEEIDVYLDLFRASFYK</sequence>